<evidence type="ECO:0000313" key="1">
    <source>
        <dbReference type="EMBL" id="KAI4862712.1"/>
    </source>
</evidence>
<accession>A0ACB9YTY5</accession>
<gene>
    <name evidence="1" type="ORF">F4820DRAFT_460032</name>
</gene>
<proteinExistence type="predicted"/>
<sequence>MPLKLHELTTGDEFKLVVHVELEAYSEPFNGFWEMLKGSSEDELCARQLSWHRNDPSSHWLYVIDEDSGDVVGGMQWNIYNTNPYATEQSPLTAYWFPDGPTRRVGNQLLLGLTTHRPCSMSKPHLLISYCFVHSAHRNRGVASLMLKWGTRKADDLGLEAFVESTEIGRKAYEKHDTRAEDASDEFQASRRKFGCPMHV</sequence>
<comment type="caution">
    <text evidence="1">The sequence shown here is derived from an EMBL/GenBank/DDBJ whole genome shotgun (WGS) entry which is preliminary data.</text>
</comment>
<dbReference type="EMBL" id="MU393520">
    <property type="protein sequence ID" value="KAI4862712.1"/>
    <property type="molecule type" value="Genomic_DNA"/>
</dbReference>
<keyword evidence="2" id="KW-1185">Reference proteome</keyword>
<organism evidence="1 2">
    <name type="scientific">Hypoxylon rubiginosum</name>
    <dbReference type="NCBI Taxonomy" id="110542"/>
    <lineage>
        <taxon>Eukaryota</taxon>
        <taxon>Fungi</taxon>
        <taxon>Dikarya</taxon>
        <taxon>Ascomycota</taxon>
        <taxon>Pezizomycotina</taxon>
        <taxon>Sordariomycetes</taxon>
        <taxon>Xylariomycetidae</taxon>
        <taxon>Xylariales</taxon>
        <taxon>Hypoxylaceae</taxon>
        <taxon>Hypoxylon</taxon>
    </lineage>
</organism>
<dbReference type="Proteomes" id="UP001497700">
    <property type="component" value="Unassembled WGS sequence"/>
</dbReference>
<name>A0ACB9YTY5_9PEZI</name>
<reference evidence="1 2" key="1">
    <citation type="journal article" date="2022" name="New Phytol.">
        <title>Ecological generalism drives hyperdiversity of secondary metabolite gene clusters in xylarialean endophytes.</title>
        <authorList>
            <person name="Franco M.E.E."/>
            <person name="Wisecaver J.H."/>
            <person name="Arnold A.E."/>
            <person name="Ju Y.M."/>
            <person name="Slot J.C."/>
            <person name="Ahrendt S."/>
            <person name="Moore L.P."/>
            <person name="Eastman K.E."/>
            <person name="Scott K."/>
            <person name="Konkel Z."/>
            <person name="Mondo S.J."/>
            <person name="Kuo A."/>
            <person name="Hayes R.D."/>
            <person name="Haridas S."/>
            <person name="Andreopoulos B."/>
            <person name="Riley R."/>
            <person name="LaButti K."/>
            <person name="Pangilinan J."/>
            <person name="Lipzen A."/>
            <person name="Amirebrahimi M."/>
            <person name="Yan J."/>
            <person name="Adam C."/>
            <person name="Keymanesh K."/>
            <person name="Ng V."/>
            <person name="Louie K."/>
            <person name="Northen T."/>
            <person name="Drula E."/>
            <person name="Henrissat B."/>
            <person name="Hsieh H.M."/>
            <person name="Youens-Clark K."/>
            <person name="Lutzoni F."/>
            <person name="Miadlikowska J."/>
            <person name="Eastwood D.C."/>
            <person name="Hamelin R.C."/>
            <person name="Grigoriev I.V."/>
            <person name="U'Ren J.M."/>
        </authorList>
    </citation>
    <scope>NUCLEOTIDE SEQUENCE [LARGE SCALE GENOMIC DNA]</scope>
    <source>
        <strain evidence="1 2">CBS 119005</strain>
    </source>
</reference>
<protein>
    <submittedName>
        <fullName evidence="1">Uncharacterized protein</fullName>
    </submittedName>
</protein>
<evidence type="ECO:0000313" key="2">
    <source>
        <dbReference type="Proteomes" id="UP001497700"/>
    </source>
</evidence>